<accession>A0ABR4DPZ4</accession>
<dbReference type="Proteomes" id="UP001600888">
    <property type="component" value="Unassembled WGS sequence"/>
</dbReference>
<reference evidence="1 2" key="1">
    <citation type="submission" date="2024-03" db="EMBL/GenBank/DDBJ databases">
        <title>A high-quality draft genome sequence of Diaporthe vaccinii, a causative agent of upright dieback and viscid rot disease in cranberry plants.</title>
        <authorList>
            <person name="Sarrasin M."/>
            <person name="Lang B.F."/>
            <person name="Burger G."/>
        </authorList>
    </citation>
    <scope>NUCLEOTIDE SEQUENCE [LARGE SCALE GENOMIC DNA]</scope>
    <source>
        <strain evidence="1 2">IS7</strain>
    </source>
</reference>
<keyword evidence="2" id="KW-1185">Reference proteome</keyword>
<name>A0ABR4DPZ4_9PEZI</name>
<comment type="caution">
    <text evidence="1">The sequence shown here is derived from an EMBL/GenBank/DDBJ whole genome shotgun (WGS) entry which is preliminary data.</text>
</comment>
<sequence length="270" mass="31480">MRDQGKECTLTLVRLSILEEPVFKHRELCPGVLEKTRAFRTAFDPGSLVIRTDVLHRYQSVPVGSRASKLPLIELIAVAVHAIAVQLIKQVDGGLHKSDQFPSDEHYEQNSWCRKKSTPFSLWRYDDPEQYPDGNADIAAYWTEDQILGGIVLFDRGESGTEQNGVWFHPSRRGITDHVYALRDEQIASLLLFLESEPGEATSPFPILGDRDSVRRDWQISIPKYNIYRDRWERKIRFRSYWWYNHFQSKCRACDEDPVEKPEWGHEYEP</sequence>
<dbReference type="EMBL" id="JBAWTH010000236">
    <property type="protein sequence ID" value="KAL2272443.1"/>
    <property type="molecule type" value="Genomic_DNA"/>
</dbReference>
<evidence type="ECO:0000313" key="1">
    <source>
        <dbReference type="EMBL" id="KAL2272443.1"/>
    </source>
</evidence>
<protein>
    <submittedName>
        <fullName evidence="1">Uncharacterized protein</fullName>
    </submittedName>
</protein>
<organism evidence="1 2">
    <name type="scientific">Diaporthe vaccinii</name>
    <dbReference type="NCBI Taxonomy" id="105482"/>
    <lineage>
        <taxon>Eukaryota</taxon>
        <taxon>Fungi</taxon>
        <taxon>Dikarya</taxon>
        <taxon>Ascomycota</taxon>
        <taxon>Pezizomycotina</taxon>
        <taxon>Sordariomycetes</taxon>
        <taxon>Sordariomycetidae</taxon>
        <taxon>Diaporthales</taxon>
        <taxon>Diaporthaceae</taxon>
        <taxon>Diaporthe</taxon>
        <taxon>Diaporthe eres species complex</taxon>
    </lineage>
</organism>
<evidence type="ECO:0000313" key="2">
    <source>
        <dbReference type="Proteomes" id="UP001600888"/>
    </source>
</evidence>
<proteinExistence type="predicted"/>
<gene>
    <name evidence="1" type="ORF">FJTKL_06564</name>
</gene>